<evidence type="ECO:0000313" key="1">
    <source>
        <dbReference type="EMBL" id="KAK2560511.1"/>
    </source>
</evidence>
<organism evidence="1 2">
    <name type="scientific">Acropora cervicornis</name>
    <name type="common">Staghorn coral</name>
    <dbReference type="NCBI Taxonomy" id="6130"/>
    <lineage>
        <taxon>Eukaryota</taxon>
        <taxon>Metazoa</taxon>
        <taxon>Cnidaria</taxon>
        <taxon>Anthozoa</taxon>
        <taxon>Hexacorallia</taxon>
        <taxon>Scleractinia</taxon>
        <taxon>Astrocoeniina</taxon>
        <taxon>Acroporidae</taxon>
        <taxon>Acropora</taxon>
    </lineage>
</organism>
<gene>
    <name evidence="1" type="ORF">P5673_016871</name>
</gene>
<dbReference type="AlphaFoldDB" id="A0AAD9QGH0"/>
<reference evidence="1" key="1">
    <citation type="journal article" date="2023" name="G3 (Bethesda)">
        <title>Whole genome assembly and annotation of the endangered Caribbean coral Acropora cervicornis.</title>
        <authorList>
            <person name="Selwyn J.D."/>
            <person name="Vollmer S.V."/>
        </authorList>
    </citation>
    <scope>NUCLEOTIDE SEQUENCE</scope>
    <source>
        <strain evidence="1">K2</strain>
    </source>
</reference>
<accession>A0AAD9QGH0</accession>
<comment type="caution">
    <text evidence="1">The sequence shown here is derived from an EMBL/GenBank/DDBJ whole genome shotgun (WGS) entry which is preliminary data.</text>
</comment>
<proteinExistence type="predicted"/>
<dbReference type="Proteomes" id="UP001249851">
    <property type="component" value="Unassembled WGS sequence"/>
</dbReference>
<reference evidence="1" key="2">
    <citation type="journal article" date="2023" name="Science">
        <title>Genomic signatures of disease resistance in endangered staghorn corals.</title>
        <authorList>
            <person name="Vollmer S.V."/>
            <person name="Selwyn J.D."/>
            <person name="Despard B.A."/>
            <person name="Roesel C.L."/>
        </authorList>
    </citation>
    <scope>NUCLEOTIDE SEQUENCE</scope>
    <source>
        <strain evidence="1">K2</strain>
    </source>
</reference>
<sequence length="40" mass="4686">MHNDKNFSKENLLRNHSTNGSFLGFLSVNLEQSWKPHDKD</sequence>
<protein>
    <submittedName>
        <fullName evidence="1">Uncharacterized protein</fullName>
    </submittedName>
</protein>
<keyword evidence="2" id="KW-1185">Reference proteome</keyword>
<name>A0AAD9QGH0_ACRCE</name>
<dbReference type="EMBL" id="JARQWQ010000036">
    <property type="protein sequence ID" value="KAK2560511.1"/>
    <property type="molecule type" value="Genomic_DNA"/>
</dbReference>
<evidence type="ECO:0000313" key="2">
    <source>
        <dbReference type="Proteomes" id="UP001249851"/>
    </source>
</evidence>